<dbReference type="STRING" id="418985.A0A1V9WYS6"/>
<dbReference type="Proteomes" id="UP000192247">
    <property type="component" value="Unassembled WGS sequence"/>
</dbReference>
<sequence>MLTHRSHHARNEPTSWLAPGDELRSATVEEMPPEIGDASAPSSAAGTYPGRPMEFDHFEGFLIPTTLDVDASLLNGNLSDIAPLPRHCDADQLFSEELFVSSKEELRSLAGDFYRQGRYSRCKLCSYETRRPEHMYRHIRSVHRGMRQFPCGRCGRKFVRKDYVTSHMKTCRGVTL</sequence>
<gene>
    <name evidence="4" type="ORF">BIW11_02378</name>
</gene>
<dbReference type="InParanoid" id="A0A1V9WYS6"/>
<proteinExistence type="predicted"/>
<dbReference type="Gene3D" id="3.30.160.60">
    <property type="entry name" value="Classic Zinc Finger"/>
    <property type="match status" value="1"/>
</dbReference>
<evidence type="ECO:0000259" key="3">
    <source>
        <dbReference type="PROSITE" id="PS50157"/>
    </source>
</evidence>
<keyword evidence="1" id="KW-0863">Zinc-finger</keyword>
<dbReference type="PROSITE" id="PS50157">
    <property type="entry name" value="ZINC_FINGER_C2H2_2"/>
    <property type="match status" value="2"/>
</dbReference>
<dbReference type="GO" id="GO:0008270">
    <property type="term" value="F:zinc ion binding"/>
    <property type="evidence" value="ECO:0007669"/>
    <property type="project" value="UniProtKB-KW"/>
</dbReference>
<dbReference type="SUPFAM" id="SSF57667">
    <property type="entry name" value="beta-beta-alpha zinc fingers"/>
    <property type="match status" value="1"/>
</dbReference>
<protein>
    <recommendedName>
        <fullName evidence="3">C2H2-type domain-containing protein</fullName>
    </recommendedName>
</protein>
<dbReference type="AlphaFoldDB" id="A0A1V9WYS6"/>
<evidence type="ECO:0000256" key="2">
    <source>
        <dbReference type="SAM" id="MobiDB-lite"/>
    </source>
</evidence>
<reference evidence="4 5" key="1">
    <citation type="journal article" date="2017" name="Gigascience">
        <title>Draft genome of the honey bee ectoparasitic mite, Tropilaelaps mercedesae, is shaped by the parasitic life history.</title>
        <authorList>
            <person name="Dong X."/>
            <person name="Armstrong S.D."/>
            <person name="Xia D."/>
            <person name="Makepeace B.L."/>
            <person name="Darby A.C."/>
            <person name="Kadowaki T."/>
        </authorList>
    </citation>
    <scope>NUCLEOTIDE SEQUENCE [LARGE SCALE GENOMIC DNA]</scope>
    <source>
        <strain evidence="4">Wuxi-XJTLU</strain>
    </source>
</reference>
<feature type="domain" description="C2H2-type" evidence="3">
    <location>
        <begin position="149"/>
        <end position="170"/>
    </location>
</feature>
<dbReference type="InterPro" id="IPR013087">
    <property type="entry name" value="Znf_C2H2_type"/>
</dbReference>
<organism evidence="4 5">
    <name type="scientific">Tropilaelaps mercedesae</name>
    <dbReference type="NCBI Taxonomy" id="418985"/>
    <lineage>
        <taxon>Eukaryota</taxon>
        <taxon>Metazoa</taxon>
        <taxon>Ecdysozoa</taxon>
        <taxon>Arthropoda</taxon>
        <taxon>Chelicerata</taxon>
        <taxon>Arachnida</taxon>
        <taxon>Acari</taxon>
        <taxon>Parasitiformes</taxon>
        <taxon>Mesostigmata</taxon>
        <taxon>Gamasina</taxon>
        <taxon>Dermanyssoidea</taxon>
        <taxon>Laelapidae</taxon>
        <taxon>Tropilaelaps</taxon>
    </lineage>
</organism>
<dbReference type="SMART" id="SM00355">
    <property type="entry name" value="ZnF_C2H2"/>
    <property type="match status" value="2"/>
</dbReference>
<comment type="caution">
    <text evidence="4">The sequence shown here is derived from an EMBL/GenBank/DDBJ whole genome shotgun (WGS) entry which is preliminary data.</text>
</comment>
<name>A0A1V9WYS6_9ACAR</name>
<evidence type="ECO:0000256" key="1">
    <source>
        <dbReference type="PROSITE-ProRule" id="PRU00042"/>
    </source>
</evidence>
<dbReference type="Pfam" id="PF00096">
    <property type="entry name" value="zf-C2H2"/>
    <property type="match status" value="1"/>
</dbReference>
<dbReference type="EMBL" id="MNPL01033192">
    <property type="protein sequence ID" value="OQR66256.1"/>
    <property type="molecule type" value="Genomic_DNA"/>
</dbReference>
<keyword evidence="5" id="KW-1185">Reference proteome</keyword>
<evidence type="ECO:0000313" key="4">
    <source>
        <dbReference type="EMBL" id="OQR66256.1"/>
    </source>
</evidence>
<keyword evidence="1" id="KW-0479">Metal-binding</keyword>
<feature type="domain" description="C2H2-type" evidence="3">
    <location>
        <begin position="120"/>
        <end position="148"/>
    </location>
</feature>
<dbReference type="OrthoDB" id="3069995at2759"/>
<dbReference type="InterPro" id="IPR036236">
    <property type="entry name" value="Znf_C2H2_sf"/>
</dbReference>
<accession>A0A1V9WYS6</accession>
<feature type="region of interest" description="Disordered" evidence="2">
    <location>
        <begin position="1"/>
        <end position="22"/>
    </location>
</feature>
<evidence type="ECO:0000313" key="5">
    <source>
        <dbReference type="Proteomes" id="UP000192247"/>
    </source>
</evidence>
<keyword evidence="1" id="KW-0862">Zinc</keyword>